<protein>
    <submittedName>
        <fullName evidence="3">DUF4974 domain-containing protein</fullName>
    </submittedName>
</protein>
<dbReference type="PANTHER" id="PTHR30273:SF2">
    <property type="entry name" value="PROTEIN FECR"/>
    <property type="match status" value="1"/>
</dbReference>
<dbReference type="EMBL" id="WNXC01000001">
    <property type="protein sequence ID" value="MBB2147327.1"/>
    <property type="molecule type" value="Genomic_DNA"/>
</dbReference>
<accession>A0ABR6EQJ3</accession>
<keyword evidence="4" id="KW-1185">Reference proteome</keyword>
<gene>
    <name evidence="3" type="ORF">GM920_00245</name>
</gene>
<feature type="domain" description="FecR protein" evidence="1">
    <location>
        <begin position="179"/>
        <end position="274"/>
    </location>
</feature>
<dbReference type="RefSeq" id="WP_182952609.1">
    <property type="nucleotide sequence ID" value="NZ_WNXC01000001.1"/>
</dbReference>
<dbReference type="Proteomes" id="UP000636110">
    <property type="component" value="Unassembled WGS sequence"/>
</dbReference>
<reference evidence="3 4" key="1">
    <citation type="submission" date="2019-11" db="EMBL/GenBank/DDBJ databases">
        <title>Description of Pedobacter sp. LMG 31462T.</title>
        <authorList>
            <person name="Carlier A."/>
            <person name="Qi S."/>
            <person name="Vandamme P."/>
        </authorList>
    </citation>
    <scope>NUCLEOTIDE SEQUENCE [LARGE SCALE GENOMIC DNA]</scope>
    <source>
        <strain evidence="3 4">LMG 31462</strain>
    </source>
</reference>
<evidence type="ECO:0000259" key="1">
    <source>
        <dbReference type="Pfam" id="PF04773"/>
    </source>
</evidence>
<name>A0ABR6EQJ3_9SPHI</name>
<dbReference type="Gene3D" id="2.60.120.1440">
    <property type="match status" value="1"/>
</dbReference>
<dbReference type="InterPro" id="IPR032508">
    <property type="entry name" value="FecR_C"/>
</dbReference>
<dbReference type="Pfam" id="PF16344">
    <property type="entry name" value="FecR_C"/>
    <property type="match status" value="1"/>
</dbReference>
<dbReference type="InterPro" id="IPR012373">
    <property type="entry name" value="Ferrdict_sens_TM"/>
</dbReference>
<evidence type="ECO:0000259" key="2">
    <source>
        <dbReference type="Pfam" id="PF16344"/>
    </source>
</evidence>
<evidence type="ECO:0000313" key="4">
    <source>
        <dbReference type="Proteomes" id="UP000636110"/>
    </source>
</evidence>
<organism evidence="3 4">
    <name type="scientific">Pedobacter gandavensis</name>
    <dbReference type="NCBI Taxonomy" id="2679963"/>
    <lineage>
        <taxon>Bacteria</taxon>
        <taxon>Pseudomonadati</taxon>
        <taxon>Bacteroidota</taxon>
        <taxon>Sphingobacteriia</taxon>
        <taxon>Sphingobacteriales</taxon>
        <taxon>Sphingobacteriaceae</taxon>
        <taxon>Pedobacter</taxon>
    </lineage>
</organism>
<dbReference type="Gene3D" id="3.55.50.30">
    <property type="match status" value="1"/>
</dbReference>
<dbReference type="PANTHER" id="PTHR30273">
    <property type="entry name" value="PERIPLASMIC SIGNAL SENSOR AND SIGMA FACTOR ACTIVATOR FECR-RELATED"/>
    <property type="match status" value="1"/>
</dbReference>
<comment type="caution">
    <text evidence="3">The sequence shown here is derived from an EMBL/GenBank/DDBJ whole genome shotgun (WGS) entry which is preliminary data.</text>
</comment>
<sequence>MMTNNNPTPEELYESYLQGTCNAEEKKLVEEWYNKISASAEREEMPEADYDKMRAKIWSELHASTQFNAKGTGTRQIFQPWKLTAAASILICVGLAFQHFSSREVNTIQVSSNTPISPGGNRAYLTLSNGERILLNNEASNNISNQNGVRISKTTDGQLIYTITNTEPVNTRSIAAFNKIETPKGGQYQVQLPDGTKVWLNSSSSLRYPASFTALKERRVELTGEAYFEVTHIKNLPFKVTTGDHEVKVLGTHFNVMAYPEEQAISTTLLQGSINVSKGSNSRKIKPGEESIVKKKTNSIIIENADLDKVMAWKNGRFEFEDSELPEIMRQLSRWYDVTIDYRLTTNPGKFGGGISKDQTLDEVLKLIEGNGICHFKIEGRKIIVLP</sequence>
<dbReference type="InterPro" id="IPR006860">
    <property type="entry name" value="FecR"/>
</dbReference>
<proteinExistence type="predicted"/>
<evidence type="ECO:0000313" key="3">
    <source>
        <dbReference type="EMBL" id="MBB2147327.1"/>
    </source>
</evidence>
<feature type="domain" description="Protein FecR C-terminal" evidence="2">
    <location>
        <begin position="317"/>
        <end position="385"/>
    </location>
</feature>
<dbReference type="Pfam" id="PF04773">
    <property type="entry name" value="FecR"/>
    <property type="match status" value="1"/>
</dbReference>